<dbReference type="GO" id="GO:0046983">
    <property type="term" value="F:protein dimerization activity"/>
    <property type="evidence" value="ECO:0007669"/>
    <property type="project" value="InterPro"/>
</dbReference>
<dbReference type="SUPFAM" id="SSF140500">
    <property type="entry name" value="BAS1536-like"/>
    <property type="match status" value="1"/>
</dbReference>
<protein>
    <submittedName>
        <fullName evidence="1">Stage 0 sporulation regulatory protein</fullName>
    </submittedName>
</protein>
<dbReference type="Proteomes" id="UP000198860">
    <property type="component" value="Unassembled WGS sequence"/>
</dbReference>
<evidence type="ECO:0000313" key="2">
    <source>
        <dbReference type="Proteomes" id="UP000198860"/>
    </source>
</evidence>
<name>A0A1H0V5P6_HALAD</name>
<gene>
    <name evidence="1" type="ORF">SAMN05421677_1318</name>
</gene>
<dbReference type="InterPro" id="IPR036638">
    <property type="entry name" value="HLH_DNA-bd_sf"/>
</dbReference>
<dbReference type="OrthoDB" id="2973153at2"/>
<dbReference type="EMBL" id="FNIZ01000031">
    <property type="protein sequence ID" value="SDP73671.1"/>
    <property type="molecule type" value="Genomic_DNA"/>
</dbReference>
<dbReference type="GO" id="GO:0043937">
    <property type="term" value="P:regulation of sporulation"/>
    <property type="evidence" value="ECO:0007669"/>
    <property type="project" value="InterPro"/>
</dbReference>
<dbReference type="AlphaFoldDB" id="A0A1H0V5P6"/>
<evidence type="ECO:0000313" key="1">
    <source>
        <dbReference type="EMBL" id="SDP73671.1"/>
    </source>
</evidence>
<sequence>MVQVADKDPRIAELEYLRKKMTKVAFEKGLSSPESVKLSQQLDALLNEVQKNKPN</sequence>
<keyword evidence="2" id="KW-1185">Reference proteome</keyword>
<dbReference type="Pfam" id="PF09388">
    <property type="entry name" value="SpoOE-like"/>
    <property type="match status" value="1"/>
</dbReference>
<organism evidence="1 2">
    <name type="scientific">Halobacillus aidingensis</name>
    <dbReference type="NCBI Taxonomy" id="240303"/>
    <lineage>
        <taxon>Bacteria</taxon>
        <taxon>Bacillati</taxon>
        <taxon>Bacillota</taxon>
        <taxon>Bacilli</taxon>
        <taxon>Bacillales</taxon>
        <taxon>Bacillaceae</taxon>
        <taxon>Halobacillus</taxon>
    </lineage>
</organism>
<dbReference type="Gene3D" id="4.10.280.10">
    <property type="entry name" value="Helix-loop-helix DNA-binding domain"/>
    <property type="match status" value="1"/>
</dbReference>
<reference evidence="2" key="1">
    <citation type="submission" date="2016-10" db="EMBL/GenBank/DDBJ databases">
        <authorList>
            <person name="Varghese N."/>
            <person name="Submissions S."/>
        </authorList>
    </citation>
    <scope>NUCLEOTIDE SEQUENCE [LARGE SCALE GENOMIC DNA]</scope>
    <source>
        <strain evidence="2">CGMCC 1.3703</strain>
    </source>
</reference>
<dbReference type="RefSeq" id="WP_115893924.1">
    <property type="nucleotide sequence ID" value="NZ_FNIZ01000031.1"/>
</dbReference>
<proteinExistence type="predicted"/>
<dbReference type="InterPro" id="IPR037208">
    <property type="entry name" value="Spo0E-like_sf"/>
</dbReference>
<accession>A0A1H0V5P6</accession>
<dbReference type="InterPro" id="IPR018540">
    <property type="entry name" value="Spo0E-like"/>
</dbReference>